<evidence type="ECO:0000313" key="3">
    <source>
        <dbReference type="Proteomes" id="UP000014500"/>
    </source>
</evidence>
<sequence>MSVNLSIITTICFIFLTNAQGDVDPNEYLDKVLEEVNKLTIEQGIEPYNAIDSKFFGIHITGELHGLSSWFRQGNAKRTENKASKIVEVDANFGLKNLTIDLNWALQLAFIPVTGQATSSVDSIVTNIRFRVNLDTNILIITKFKVTDVGKITTEVKAIPVPFMDKITGMVVSAVGNLAKNAIANLVEEQVKTLVEDTLNHFLVLGIPF</sequence>
<feature type="chain" id="PRO_5004580376" description="Lipid-binding serum glycoprotein N-terminal domain-containing protein" evidence="1">
    <location>
        <begin position="22"/>
        <end position="209"/>
    </location>
</feature>
<dbReference type="Gene3D" id="3.15.10.50">
    <property type="match status" value="1"/>
</dbReference>
<dbReference type="InterPro" id="IPR038602">
    <property type="entry name" value="Mite_allergen_7_sf"/>
</dbReference>
<accession>T1JIQ2</accession>
<evidence type="ECO:0000256" key="1">
    <source>
        <dbReference type="SAM" id="SignalP"/>
    </source>
</evidence>
<reference evidence="3" key="1">
    <citation type="submission" date="2011-05" db="EMBL/GenBank/DDBJ databases">
        <authorList>
            <person name="Richards S.R."/>
            <person name="Qu J."/>
            <person name="Jiang H."/>
            <person name="Jhangiani S.N."/>
            <person name="Agravi P."/>
            <person name="Goodspeed R."/>
            <person name="Gross S."/>
            <person name="Mandapat C."/>
            <person name="Jackson L."/>
            <person name="Mathew T."/>
            <person name="Pu L."/>
            <person name="Thornton R."/>
            <person name="Saada N."/>
            <person name="Wilczek-Boney K.B."/>
            <person name="Lee S."/>
            <person name="Kovar C."/>
            <person name="Wu Y."/>
            <person name="Scherer S.E."/>
            <person name="Worley K.C."/>
            <person name="Muzny D.M."/>
            <person name="Gibbs R."/>
        </authorList>
    </citation>
    <scope>NUCLEOTIDE SEQUENCE</scope>
    <source>
        <strain evidence="3">Brora</strain>
    </source>
</reference>
<reference evidence="2" key="2">
    <citation type="submission" date="2015-02" db="UniProtKB">
        <authorList>
            <consortium name="EnsemblMetazoa"/>
        </authorList>
    </citation>
    <scope>IDENTIFICATION</scope>
</reference>
<evidence type="ECO:0000313" key="2">
    <source>
        <dbReference type="EnsemblMetazoa" id="SMAR013733-PA"/>
    </source>
</evidence>
<proteinExistence type="predicted"/>
<dbReference type="Pfam" id="PF16984">
    <property type="entry name" value="Grp7_allergen"/>
    <property type="match status" value="1"/>
</dbReference>
<dbReference type="Proteomes" id="UP000014500">
    <property type="component" value="Unassembled WGS sequence"/>
</dbReference>
<protein>
    <recommendedName>
        <fullName evidence="4">Lipid-binding serum glycoprotein N-terminal domain-containing protein</fullName>
    </recommendedName>
</protein>
<keyword evidence="3" id="KW-1185">Reference proteome</keyword>
<name>T1JIQ2_STRMM</name>
<dbReference type="HOGENOM" id="CLU_1316894_0_0_1"/>
<dbReference type="InterPro" id="IPR020234">
    <property type="entry name" value="Mite_allergen_group-7"/>
</dbReference>
<dbReference type="EMBL" id="JH431449">
    <property type="status" value="NOT_ANNOTATED_CDS"/>
    <property type="molecule type" value="Genomic_DNA"/>
</dbReference>
<feature type="signal peptide" evidence="1">
    <location>
        <begin position="1"/>
        <end position="21"/>
    </location>
</feature>
<dbReference type="PhylomeDB" id="T1JIQ2"/>
<dbReference type="AlphaFoldDB" id="T1JIQ2"/>
<keyword evidence="1" id="KW-0732">Signal</keyword>
<evidence type="ECO:0008006" key="4">
    <source>
        <dbReference type="Google" id="ProtNLM"/>
    </source>
</evidence>
<dbReference type="EnsemblMetazoa" id="SMAR013733-RA">
    <property type="protein sequence ID" value="SMAR013733-PA"/>
    <property type="gene ID" value="SMAR013733"/>
</dbReference>
<organism evidence="2 3">
    <name type="scientific">Strigamia maritima</name>
    <name type="common">European centipede</name>
    <name type="synonym">Geophilus maritimus</name>
    <dbReference type="NCBI Taxonomy" id="126957"/>
    <lineage>
        <taxon>Eukaryota</taxon>
        <taxon>Metazoa</taxon>
        <taxon>Ecdysozoa</taxon>
        <taxon>Arthropoda</taxon>
        <taxon>Myriapoda</taxon>
        <taxon>Chilopoda</taxon>
        <taxon>Pleurostigmophora</taxon>
        <taxon>Geophilomorpha</taxon>
        <taxon>Linotaeniidae</taxon>
        <taxon>Strigamia</taxon>
    </lineage>
</organism>